<protein>
    <submittedName>
        <fullName evidence="1">Uncharacterized protein</fullName>
    </submittedName>
</protein>
<gene>
    <name evidence="1" type="ORF">CWI82_06555</name>
</gene>
<evidence type="ECO:0000313" key="2">
    <source>
        <dbReference type="Proteomes" id="UP000293092"/>
    </source>
</evidence>
<name>A0ACD2HK43_9GAMM</name>
<reference evidence="1" key="1">
    <citation type="submission" date="2017-11" db="EMBL/GenBank/DDBJ databases">
        <title>Comparative genomic and phylogenomic analyses of the family Idiomarinaceae.</title>
        <authorList>
            <person name="Liu Y."/>
            <person name="Shao Z."/>
        </authorList>
    </citation>
    <scope>NUCLEOTIDE SEQUENCE</scope>
    <source>
        <strain evidence="1">PIN1</strain>
    </source>
</reference>
<proteinExistence type="predicted"/>
<evidence type="ECO:0000313" key="1">
    <source>
        <dbReference type="EMBL" id="RZQ56935.1"/>
    </source>
</evidence>
<keyword evidence="2" id="KW-1185">Reference proteome</keyword>
<organism evidence="1 2">
    <name type="scientific">Pseudidiomarina tainanensis</name>
    <dbReference type="NCBI Taxonomy" id="502365"/>
    <lineage>
        <taxon>Bacteria</taxon>
        <taxon>Pseudomonadati</taxon>
        <taxon>Pseudomonadota</taxon>
        <taxon>Gammaproteobacteria</taxon>
        <taxon>Alteromonadales</taxon>
        <taxon>Idiomarinaceae</taxon>
        <taxon>Pseudidiomarina</taxon>
    </lineage>
</organism>
<comment type="caution">
    <text evidence="1">The sequence shown here is derived from an EMBL/GenBank/DDBJ whole genome shotgun (WGS) entry which is preliminary data.</text>
</comment>
<accession>A0ACD2HK43</accession>
<sequence length="319" mass="36291">MQPKRSVTVAIKVGISACLLGDQVRFDGGHKRSDFCANELQRHVEFVKLCPEVGIGMSVPRPTIRLEQHDNGVRAVVPKTGEDVTERLSNFADKAQPHLKQLSGYVLCANSPSCGMERVKLYDPDTGYARKEAEGIFVKRLRELHPALPLEEDGRLNDAPLRENFVMRVFVYHAWQQLPKPLRKADLLNFHTELKLLLLAHNQAEYRRLGRLVAEQQEIDAAFARQYIEAIMAALGKPATRANHTNVLQHIQGYFGQHLSKDQKAELSGLILDYHDGVQPLLAPLTLLRHYLREYPNDYLQGQRYLNPYPADLKLRYAL</sequence>
<dbReference type="Proteomes" id="UP000293092">
    <property type="component" value="Unassembled WGS sequence"/>
</dbReference>
<dbReference type="EMBL" id="PIQJ01000001">
    <property type="protein sequence ID" value="RZQ56935.1"/>
    <property type="molecule type" value="Genomic_DNA"/>
</dbReference>